<dbReference type="STRING" id="1081109.A0A168AG64"/>
<feature type="region of interest" description="Disordered" evidence="8">
    <location>
        <begin position="738"/>
        <end position="759"/>
    </location>
</feature>
<evidence type="ECO:0000259" key="9">
    <source>
        <dbReference type="PROSITE" id="PS50048"/>
    </source>
</evidence>
<protein>
    <submittedName>
        <fullName evidence="10">Transcription factor</fullName>
    </submittedName>
</protein>
<keyword evidence="5" id="KW-0238">DNA-binding</keyword>
<accession>A0A168AG64</accession>
<dbReference type="GO" id="GO:0045944">
    <property type="term" value="P:positive regulation of transcription by RNA polymerase II"/>
    <property type="evidence" value="ECO:0007669"/>
    <property type="project" value="TreeGrafter"/>
</dbReference>
<dbReference type="InterPro" id="IPR001138">
    <property type="entry name" value="Zn2Cys6_DnaBD"/>
</dbReference>
<dbReference type="CDD" id="cd00067">
    <property type="entry name" value="GAL4"/>
    <property type="match status" value="1"/>
</dbReference>
<evidence type="ECO:0000256" key="3">
    <source>
        <dbReference type="ARBA" id="ARBA00022833"/>
    </source>
</evidence>
<keyword evidence="11" id="KW-1185">Reference proteome</keyword>
<feature type="compositionally biased region" description="Acidic residues" evidence="8">
    <location>
        <begin position="1"/>
        <end position="10"/>
    </location>
</feature>
<evidence type="ECO:0000313" key="11">
    <source>
        <dbReference type="Proteomes" id="UP000078544"/>
    </source>
</evidence>
<dbReference type="PANTHER" id="PTHR47540:SF1">
    <property type="entry name" value="ACTIVATOR OF STRESS GENES 1-RELATED"/>
    <property type="match status" value="1"/>
</dbReference>
<dbReference type="Pfam" id="PF04082">
    <property type="entry name" value="Fungal_trans"/>
    <property type="match status" value="1"/>
</dbReference>
<dbReference type="EMBL" id="AZGY01000012">
    <property type="protein sequence ID" value="KZZ93888.1"/>
    <property type="molecule type" value="Genomic_DNA"/>
</dbReference>
<dbReference type="GO" id="GO:0008270">
    <property type="term" value="F:zinc ion binding"/>
    <property type="evidence" value="ECO:0007669"/>
    <property type="project" value="InterPro"/>
</dbReference>
<sequence length="1006" mass="112498">MAAEMSEDDAAALSIGDWQIPDIPSPADSSKSDTEADDKNADPNAPSQPIQKRRRVTRACDECRRKKIKCDGKQPCTHCSVYSYECTYDKPSNRRRNPAPQYIEALESRLQRAENLLRKFMPDVDLADPNLDPAIQQEFHNREQARAGTSKARPGAPSEADNGDAKLMTMIDSIGQLDLDDKGGWDFHGTSSGAVFLKRMKEHFRGLLGPPSKAPFLPRSNHVTGLSALDTPSPIAGSSPFSASSQYPELPPKDVARKLCYYSLSCATCLVRIIHIPSFYARFDQVCDKPIETLNQEDSHFLGLVHAVLALGCMYNSLEDSGSSSGGYKASMEEGLKYYRGAKALLPDLADCRDIVSLQALLFMTLFLQATSNLSACYSFVGIALRSALRIGLHRHLEHEKIGVIEQEVRKRVFYVIRQMDIYVSTMLGFPLLLNIDDVDQPFPTEIDDDYITDAGIMPPEIGTPSFFEAFNAHTRLMEVLGRIAKFVYPMHAQGQPSGKGEGGTTSCLISYGRVKEIEADLQTWYEKLPQMWRPSPDGPIEVVRVRHLLRFAYAHVQLVLYRPFLHYISPRHSQGTKVDELSYACAAAAVSVSRNIVHIGLEIRKQRVLSGPYWFMLYTEFFAVLSLVFYAIENPDKPGSHEVLADAHSGRQMIADLADKSLSADRISKALKNLFEQLPERLEQARSSRPAATTSRKRSAAGLKPTSIPMAQASMSQPMAGSRIEDFRRPRTNGIAAAFGTPNSRGSVDSSMGQSSEQGFHENTFSGNMHDILPMDLSPRRTPDSTSTGSTHRQTFPSQPLTHVVHNPVNKLDSLMFPSEDPFAYPNQPMMELGFQPKADAPSITMAAPNASFFFTGSFEEMGDQILGQPPPYITQQQQQQQHMSLAGAMYDPQNLMALHVAQQQQNTRIQQQVMQQQQQQQQQHQQHHQQHQQHQHQHQHQPHQPHQQNHQQQPQTSGGIFSGFRRARADRQQERQIEQMFTQQGMQPDWGSFFGSGRGGFQGM</sequence>
<keyword evidence="7" id="KW-0539">Nucleus</keyword>
<dbReference type="AlphaFoldDB" id="A0A168AG64"/>
<evidence type="ECO:0000256" key="5">
    <source>
        <dbReference type="ARBA" id="ARBA00023125"/>
    </source>
</evidence>
<feature type="compositionally biased region" description="Basic residues" evidence="8">
    <location>
        <begin position="927"/>
        <end position="945"/>
    </location>
</feature>
<feature type="compositionally biased region" description="Low complexity" evidence="8">
    <location>
        <begin position="946"/>
        <end position="957"/>
    </location>
</feature>
<comment type="subcellular location">
    <subcellularLocation>
        <location evidence="1">Nucleus</location>
    </subcellularLocation>
</comment>
<dbReference type="PROSITE" id="PS50048">
    <property type="entry name" value="ZN2_CY6_FUNGAL_2"/>
    <property type="match status" value="1"/>
</dbReference>
<evidence type="ECO:0000256" key="4">
    <source>
        <dbReference type="ARBA" id="ARBA00023015"/>
    </source>
</evidence>
<dbReference type="CDD" id="cd12148">
    <property type="entry name" value="fungal_TF_MHR"/>
    <property type="match status" value="1"/>
</dbReference>
<dbReference type="InterPro" id="IPR036864">
    <property type="entry name" value="Zn2-C6_fun-type_DNA-bd_sf"/>
</dbReference>
<feature type="region of interest" description="Disordered" evidence="8">
    <location>
        <begin position="142"/>
        <end position="164"/>
    </location>
</feature>
<dbReference type="GO" id="GO:0005634">
    <property type="term" value="C:nucleus"/>
    <property type="evidence" value="ECO:0007669"/>
    <property type="project" value="UniProtKB-SubCell"/>
</dbReference>
<feature type="compositionally biased region" description="Polar residues" evidence="8">
    <location>
        <begin position="742"/>
        <end position="759"/>
    </location>
</feature>
<feature type="region of interest" description="Disordered" evidence="8">
    <location>
        <begin position="913"/>
        <end position="963"/>
    </location>
</feature>
<dbReference type="OrthoDB" id="422427at2759"/>
<dbReference type="SUPFAM" id="SSF57701">
    <property type="entry name" value="Zn2/Cys6 DNA-binding domain"/>
    <property type="match status" value="1"/>
</dbReference>
<dbReference type="InterPro" id="IPR007219">
    <property type="entry name" value="XnlR_reg_dom"/>
</dbReference>
<feature type="domain" description="Zn(2)-C6 fungal-type" evidence="9">
    <location>
        <begin position="59"/>
        <end position="88"/>
    </location>
</feature>
<comment type="caution">
    <text evidence="10">The sequence shown here is derived from an EMBL/GenBank/DDBJ whole genome shotgun (WGS) entry which is preliminary data.</text>
</comment>
<dbReference type="GO" id="GO:0043565">
    <property type="term" value="F:sequence-specific DNA binding"/>
    <property type="evidence" value="ECO:0007669"/>
    <property type="project" value="TreeGrafter"/>
</dbReference>
<dbReference type="PROSITE" id="PS00463">
    <property type="entry name" value="ZN2_CY6_FUNGAL_1"/>
    <property type="match status" value="1"/>
</dbReference>
<proteinExistence type="predicted"/>
<dbReference type="GO" id="GO:0000981">
    <property type="term" value="F:DNA-binding transcription factor activity, RNA polymerase II-specific"/>
    <property type="evidence" value="ECO:0007669"/>
    <property type="project" value="InterPro"/>
</dbReference>
<keyword evidence="4" id="KW-0805">Transcription regulation</keyword>
<evidence type="ECO:0000256" key="1">
    <source>
        <dbReference type="ARBA" id="ARBA00004123"/>
    </source>
</evidence>
<dbReference type="SMART" id="SM00906">
    <property type="entry name" value="Fungal_trans"/>
    <property type="match status" value="1"/>
</dbReference>
<dbReference type="GO" id="GO:0006351">
    <property type="term" value="P:DNA-templated transcription"/>
    <property type="evidence" value="ECO:0007669"/>
    <property type="project" value="InterPro"/>
</dbReference>
<evidence type="ECO:0000313" key="10">
    <source>
        <dbReference type="EMBL" id="KZZ93888.1"/>
    </source>
</evidence>
<keyword evidence="3" id="KW-0862">Zinc</keyword>
<feature type="region of interest" description="Disordered" evidence="8">
    <location>
        <begin position="1"/>
        <end position="57"/>
    </location>
</feature>
<dbReference type="SMART" id="SM00066">
    <property type="entry name" value="GAL4"/>
    <property type="match status" value="1"/>
</dbReference>
<gene>
    <name evidence="10" type="ORF">AAL_05604</name>
</gene>
<dbReference type="Proteomes" id="UP000078544">
    <property type="component" value="Unassembled WGS sequence"/>
</dbReference>
<organism evidence="10 11">
    <name type="scientific">Moelleriella libera RCEF 2490</name>
    <dbReference type="NCBI Taxonomy" id="1081109"/>
    <lineage>
        <taxon>Eukaryota</taxon>
        <taxon>Fungi</taxon>
        <taxon>Dikarya</taxon>
        <taxon>Ascomycota</taxon>
        <taxon>Pezizomycotina</taxon>
        <taxon>Sordariomycetes</taxon>
        <taxon>Hypocreomycetidae</taxon>
        <taxon>Hypocreales</taxon>
        <taxon>Clavicipitaceae</taxon>
        <taxon>Moelleriella</taxon>
    </lineage>
</organism>
<evidence type="ECO:0000256" key="7">
    <source>
        <dbReference type="ARBA" id="ARBA00023242"/>
    </source>
</evidence>
<feature type="compositionally biased region" description="Basic and acidic residues" evidence="8">
    <location>
        <begin position="30"/>
        <end position="41"/>
    </location>
</feature>
<dbReference type="InterPro" id="IPR051711">
    <property type="entry name" value="Stress_Response_Reg"/>
</dbReference>
<dbReference type="Gene3D" id="4.10.240.10">
    <property type="entry name" value="Zn(2)-C6 fungal-type DNA-binding domain"/>
    <property type="match status" value="1"/>
</dbReference>
<feature type="compositionally biased region" description="Low complexity" evidence="8">
    <location>
        <begin position="913"/>
        <end position="926"/>
    </location>
</feature>
<evidence type="ECO:0000256" key="8">
    <source>
        <dbReference type="SAM" id="MobiDB-lite"/>
    </source>
</evidence>
<name>A0A168AG64_9HYPO</name>
<reference evidence="10 11" key="1">
    <citation type="journal article" date="2016" name="Genome Biol. Evol.">
        <title>Divergent and convergent evolution of fungal pathogenicity.</title>
        <authorList>
            <person name="Shang Y."/>
            <person name="Xiao G."/>
            <person name="Zheng P."/>
            <person name="Cen K."/>
            <person name="Zhan S."/>
            <person name="Wang C."/>
        </authorList>
    </citation>
    <scope>NUCLEOTIDE SEQUENCE [LARGE SCALE GENOMIC DNA]</scope>
    <source>
        <strain evidence="10 11">RCEF 2490</strain>
    </source>
</reference>
<feature type="region of interest" description="Disordered" evidence="8">
    <location>
        <begin position="683"/>
        <end position="719"/>
    </location>
</feature>
<dbReference type="Pfam" id="PF00172">
    <property type="entry name" value="Zn_clus"/>
    <property type="match status" value="1"/>
</dbReference>
<keyword evidence="6" id="KW-0804">Transcription</keyword>
<keyword evidence="2" id="KW-0479">Metal-binding</keyword>
<evidence type="ECO:0000256" key="2">
    <source>
        <dbReference type="ARBA" id="ARBA00022723"/>
    </source>
</evidence>
<evidence type="ECO:0000256" key="6">
    <source>
        <dbReference type="ARBA" id="ARBA00023163"/>
    </source>
</evidence>
<dbReference type="PANTHER" id="PTHR47540">
    <property type="entry name" value="THIAMINE REPRESSIBLE GENES REGULATORY PROTEIN THI5"/>
    <property type="match status" value="1"/>
</dbReference>